<dbReference type="PANTHER" id="PTHR34501:SF9">
    <property type="entry name" value="MAJOR OUTER MEMBRANE PROTEIN P.IA"/>
    <property type="match status" value="1"/>
</dbReference>
<dbReference type="InterPro" id="IPR050298">
    <property type="entry name" value="Gram-neg_bact_OMP"/>
</dbReference>
<dbReference type="SUPFAM" id="SSF56935">
    <property type="entry name" value="Porins"/>
    <property type="match status" value="1"/>
</dbReference>
<dbReference type="InterPro" id="IPR002299">
    <property type="entry name" value="Porin_Neis"/>
</dbReference>
<dbReference type="PANTHER" id="PTHR34501">
    <property type="entry name" value="PROTEIN YDDL-RELATED"/>
    <property type="match status" value="1"/>
</dbReference>
<dbReference type="Proteomes" id="UP000035352">
    <property type="component" value="Chromosome"/>
</dbReference>
<evidence type="ECO:0000256" key="2">
    <source>
        <dbReference type="ARBA" id="ARBA00011233"/>
    </source>
</evidence>
<evidence type="ECO:0000256" key="11">
    <source>
        <dbReference type="SAM" id="SignalP"/>
    </source>
</evidence>
<evidence type="ECO:0000313" key="13">
    <source>
        <dbReference type="EMBL" id="AKJ31775.1"/>
    </source>
</evidence>
<dbReference type="PRINTS" id="PR00184">
    <property type="entry name" value="NEISSPPORIN"/>
</dbReference>
<keyword evidence="7" id="KW-0406">Ion transport</keyword>
<keyword evidence="3" id="KW-0813">Transport</keyword>
<keyword evidence="8" id="KW-0626">Porin</keyword>
<dbReference type="RefSeq" id="WP_047196845.1">
    <property type="nucleotide sequence ID" value="NZ_CP011371.1"/>
</dbReference>
<feature type="chain" id="PRO_5002551935" evidence="11">
    <location>
        <begin position="21"/>
        <end position="320"/>
    </location>
</feature>
<dbReference type="InterPro" id="IPR023614">
    <property type="entry name" value="Porin_dom_sf"/>
</dbReference>
<evidence type="ECO:0000256" key="5">
    <source>
        <dbReference type="ARBA" id="ARBA00022692"/>
    </source>
</evidence>
<feature type="domain" description="Porin" evidence="12">
    <location>
        <begin position="8"/>
        <end position="291"/>
    </location>
</feature>
<evidence type="ECO:0000259" key="12">
    <source>
        <dbReference type="Pfam" id="PF13609"/>
    </source>
</evidence>
<feature type="signal peptide" evidence="11">
    <location>
        <begin position="1"/>
        <end position="20"/>
    </location>
</feature>
<evidence type="ECO:0000256" key="6">
    <source>
        <dbReference type="ARBA" id="ARBA00022729"/>
    </source>
</evidence>
<keyword evidence="9" id="KW-0472">Membrane</keyword>
<dbReference type="PATRIC" id="fig|413882.6.peg.5310"/>
<evidence type="ECO:0000256" key="9">
    <source>
        <dbReference type="ARBA" id="ARBA00023136"/>
    </source>
</evidence>
<keyword evidence="6 11" id="KW-0732">Signal</keyword>
<dbReference type="Pfam" id="PF13609">
    <property type="entry name" value="Porin_4"/>
    <property type="match status" value="1"/>
</dbReference>
<proteinExistence type="predicted"/>
<keyword evidence="4" id="KW-1134">Transmembrane beta strand</keyword>
<dbReference type="GO" id="GO:0046930">
    <property type="term" value="C:pore complex"/>
    <property type="evidence" value="ECO:0007669"/>
    <property type="project" value="UniProtKB-KW"/>
</dbReference>
<accession>A0A0G3BZ60</accession>
<keyword evidence="14" id="KW-1185">Reference proteome</keyword>
<dbReference type="PRINTS" id="PR00182">
    <property type="entry name" value="ECOLNEIPORIN"/>
</dbReference>
<dbReference type="Gene3D" id="2.40.160.10">
    <property type="entry name" value="Porin"/>
    <property type="match status" value="1"/>
</dbReference>
<name>A0A0G3BZ60_9BURK</name>
<evidence type="ECO:0000256" key="10">
    <source>
        <dbReference type="ARBA" id="ARBA00023237"/>
    </source>
</evidence>
<protein>
    <submittedName>
        <fullName evidence="13">Porin</fullName>
    </submittedName>
</protein>
<dbReference type="CDD" id="cd00342">
    <property type="entry name" value="gram_neg_porins"/>
    <property type="match status" value="1"/>
</dbReference>
<dbReference type="STRING" id="413882.AAW51_5084"/>
<evidence type="ECO:0000256" key="7">
    <source>
        <dbReference type="ARBA" id="ARBA00023065"/>
    </source>
</evidence>
<evidence type="ECO:0000313" key="14">
    <source>
        <dbReference type="Proteomes" id="UP000035352"/>
    </source>
</evidence>
<dbReference type="GO" id="GO:0034220">
    <property type="term" value="P:monoatomic ion transmembrane transport"/>
    <property type="evidence" value="ECO:0007669"/>
    <property type="project" value="InterPro"/>
</dbReference>
<evidence type="ECO:0000256" key="4">
    <source>
        <dbReference type="ARBA" id="ARBA00022452"/>
    </source>
</evidence>
<dbReference type="GO" id="GO:0009279">
    <property type="term" value="C:cell outer membrane"/>
    <property type="evidence" value="ECO:0007669"/>
    <property type="project" value="UniProtKB-SubCell"/>
</dbReference>
<keyword evidence="10" id="KW-0998">Cell outer membrane</keyword>
<organism evidence="13 14">
    <name type="scientific">Caldimonas brevitalea</name>
    <dbReference type="NCBI Taxonomy" id="413882"/>
    <lineage>
        <taxon>Bacteria</taxon>
        <taxon>Pseudomonadati</taxon>
        <taxon>Pseudomonadota</taxon>
        <taxon>Betaproteobacteria</taxon>
        <taxon>Burkholderiales</taxon>
        <taxon>Sphaerotilaceae</taxon>
        <taxon>Caldimonas</taxon>
    </lineage>
</organism>
<dbReference type="KEGG" id="pbh:AAW51_5084"/>
<gene>
    <name evidence="13" type="ORF">AAW51_5084</name>
</gene>
<reference evidence="13 14" key="1">
    <citation type="submission" date="2015-05" db="EMBL/GenBank/DDBJ databases">
        <authorList>
            <person name="Tang B."/>
            <person name="Yu Y."/>
        </authorList>
    </citation>
    <scope>NUCLEOTIDE SEQUENCE [LARGE SCALE GENOMIC DNA]</scope>
    <source>
        <strain evidence="13 14">DSM 7029</strain>
    </source>
</reference>
<evidence type="ECO:0000256" key="3">
    <source>
        <dbReference type="ARBA" id="ARBA00022448"/>
    </source>
</evidence>
<dbReference type="OrthoDB" id="5293374at2"/>
<comment type="subunit">
    <text evidence="2">Homotrimer.</text>
</comment>
<dbReference type="AlphaFoldDB" id="A0A0G3BZ60"/>
<sequence length="320" mass="34917">MKRIALVAALAGAVAVPAFAQSSLQVYGRLNTSVERQRQQNETTVKLVDNASRLGFKGTEDLGGGLKAVFQLEHGFNVDDGKTASASFWGRESWVGLAGGFGTVRFGNTPSATYFATADYVSLHNHDTGSSEDKLYAYVMRTTNKVAYTTPSFGGLTLEGQYSLREGVAGQGNAWEIAANFDQGPLHLGGGFTRNEDDRAATVRALFEFGAFTFGGYYQRDEFEDEYRNNYRLAGMYTMGASEFHLNFGYADDRGGVDDTGAQQVTAAYNYNLSKRTKLFAFWTKVRNDDDAVYFPNETTGGPIAGGDFSSFALGVRHNF</sequence>
<keyword evidence="5" id="KW-0812">Transmembrane</keyword>
<dbReference type="InterPro" id="IPR033900">
    <property type="entry name" value="Gram_neg_porin_domain"/>
</dbReference>
<dbReference type="InterPro" id="IPR001702">
    <property type="entry name" value="Porin_Gram-ve"/>
</dbReference>
<dbReference type="EMBL" id="CP011371">
    <property type="protein sequence ID" value="AKJ31775.1"/>
    <property type="molecule type" value="Genomic_DNA"/>
</dbReference>
<evidence type="ECO:0000256" key="1">
    <source>
        <dbReference type="ARBA" id="ARBA00004571"/>
    </source>
</evidence>
<dbReference type="GO" id="GO:0015288">
    <property type="term" value="F:porin activity"/>
    <property type="evidence" value="ECO:0007669"/>
    <property type="project" value="UniProtKB-KW"/>
</dbReference>
<evidence type="ECO:0000256" key="8">
    <source>
        <dbReference type="ARBA" id="ARBA00023114"/>
    </source>
</evidence>
<comment type="subcellular location">
    <subcellularLocation>
        <location evidence="1">Cell outer membrane</location>
        <topology evidence="1">Multi-pass membrane protein</topology>
    </subcellularLocation>
</comment>